<sequence>MLRRVVFNQKGGVGKSTITVNLAAVAAAQGKRVLIIDLDPQGNSSHYVLGDAAQTAAPTLYEFFDQVLNYSLYAKGPAEFVHATRFPNLFIMPAHPGIAEQQVKLESRYKIYKLRETLDELTGQFDEVYIDTPPALNFFTLSALIAATGCLIPFDCDTFSRDALLGLIARVEEIRQDHNGQLKIEGIVVNQFQPRASLPQRLVQELEAQGLPVLHSRLSSSVKVRESHDQAAPLIALDAKHKLALEFSSLYNELSGKVLAAMNEA</sequence>
<dbReference type="Gene3D" id="3.40.50.300">
    <property type="entry name" value="P-loop containing nucleotide triphosphate hydrolases"/>
    <property type="match status" value="1"/>
</dbReference>
<accession>A0ABS2CG10</accession>
<dbReference type="PANTHER" id="PTHR13696:SF52">
    <property type="entry name" value="PARA FAMILY PROTEIN CT_582"/>
    <property type="match status" value="1"/>
</dbReference>
<dbReference type="PANTHER" id="PTHR13696">
    <property type="entry name" value="P-LOOP CONTAINING NUCLEOSIDE TRIPHOSPHATE HYDROLASE"/>
    <property type="match status" value="1"/>
</dbReference>
<gene>
    <name evidence="2" type="ORF">GM173_12365</name>
</gene>
<comment type="caution">
    <text evidence="2">The sequence shown here is derived from an EMBL/GenBank/DDBJ whole genome shotgun (WGS) entry which is preliminary data.</text>
</comment>
<organism evidence="2 3">
    <name type="scientific">Deefgea chitinilytica</name>
    <dbReference type="NCBI Taxonomy" id="570276"/>
    <lineage>
        <taxon>Bacteria</taxon>
        <taxon>Pseudomonadati</taxon>
        <taxon>Pseudomonadota</taxon>
        <taxon>Betaproteobacteria</taxon>
        <taxon>Neisseriales</taxon>
        <taxon>Chitinibacteraceae</taxon>
        <taxon>Deefgea</taxon>
    </lineage>
</organism>
<dbReference type="CDD" id="cd02042">
    <property type="entry name" value="ParAB_family"/>
    <property type="match status" value="1"/>
</dbReference>
<evidence type="ECO:0000313" key="2">
    <source>
        <dbReference type="EMBL" id="MBM5572363.1"/>
    </source>
</evidence>
<dbReference type="Proteomes" id="UP001195660">
    <property type="component" value="Unassembled WGS sequence"/>
</dbReference>
<dbReference type="EMBL" id="WOFE01000006">
    <property type="protein sequence ID" value="MBM5572363.1"/>
    <property type="molecule type" value="Genomic_DNA"/>
</dbReference>
<name>A0ABS2CG10_9NEIS</name>
<dbReference type="InterPro" id="IPR027417">
    <property type="entry name" value="P-loop_NTPase"/>
</dbReference>
<evidence type="ECO:0000259" key="1">
    <source>
        <dbReference type="Pfam" id="PF13614"/>
    </source>
</evidence>
<evidence type="ECO:0000313" key="3">
    <source>
        <dbReference type="Proteomes" id="UP001195660"/>
    </source>
</evidence>
<dbReference type="RefSeq" id="WP_203571691.1">
    <property type="nucleotide sequence ID" value="NZ_WOFE01000006.1"/>
</dbReference>
<feature type="domain" description="AAA" evidence="1">
    <location>
        <begin position="6"/>
        <end position="184"/>
    </location>
</feature>
<reference evidence="2 3" key="1">
    <citation type="submission" date="2019-11" db="EMBL/GenBank/DDBJ databases">
        <title>Novel Deefgea species.</title>
        <authorList>
            <person name="Han J.-H."/>
        </authorList>
    </citation>
    <scope>NUCLEOTIDE SEQUENCE [LARGE SCALE GENOMIC DNA]</scope>
    <source>
        <strain evidence="2 3">LMG 24817</strain>
    </source>
</reference>
<dbReference type="InterPro" id="IPR025669">
    <property type="entry name" value="AAA_dom"/>
</dbReference>
<proteinExistence type="predicted"/>
<dbReference type="InterPro" id="IPR050678">
    <property type="entry name" value="DNA_Partitioning_ATPase"/>
</dbReference>
<dbReference type="Pfam" id="PF13614">
    <property type="entry name" value="AAA_31"/>
    <property type="match status" value="1"/>
</dbReference>
<dbReference type="SUPFAM" id="SSF52540">
    <property type="entry name" value="P-loop containing nucleoside triphosphate hydrolases"/>
    <property type="match status" value="1"/>
</dbReference>
<protein>
    <submittedName>
        <fullName evidence="2">AAA family ATPase</fullName>
    </submittedName>
</protein>
<keyword evidence="3" id="KW-1185">Reference proteome</keyword>